<sequence length="472" mass="51739">MGGQPQSGAHCVIVKTVLDSSDRTVSETEGARTFGLLATFMSESVSGSPFFRVIAVLAVVASVVLLASWPADVGCEPQESPFRTPDTVRDPSIMNYKQQILKLSEDCAACTDVGKIGMARAKAYEGSGMAIKRLIAKALRGQELRVGVIGGSTCWPSLVAKSLQSTFPLANITLVNGAVGATGAGYFRFGWMQHIPLSIVGVATFVTELEDLVHSIGRLPMQPAIIYVSTFAPKGPFAQYPRSVDTPLSLAGFYDVPVIDLRSFISWRTGLVRRRNTSRGIVSTQMKQATDSWQILSPAFYTSNNARFTQPRYSMKGEIHFDALSSQISQCDEIPQIQMMRPSPMNPTSPWGPTEMHGWALWDWEGEKFYVVSDTPGSSVTFEIRTSVGHVVIFYFKSRKYSLGDAYCWLDNNETKGIRMSGWWDEVHNIPVGSDPLTAIGPGMHKVNCKLLEESSNPDGGHHFWIYAVAAS</sequence>
<accession>A0A139AR50</accession>
<dbReference type="Proteomes" id="UP000070544">
    <property type="component" value="Unassembled WGS sequence"/>
</dbReference>
<dbReference type="OMA" id="CEASPEW"/>
<dbReference type="PANTHER" id="PTHR34407">
    <property type="entry name" value="EXPRESSED PROTEIN"/>
    <property type="match status" value="1"/>
</dbReference>
<dbReference type="AlphaFoldDB" id="A0A139AR50"/>
<gene>
    <name evidence="1" type="ORF">M427DRAFT_143444</name>
</gene>
<dbReference type="OrthoDB" id="544608at2759"/>
<dbReference type="PANTHER" id="PTHR34407:SF1">
    <property type="entry name" value="SGNH HYDROLASE-TYPE ESTERASE DOMAIN-CONTAINING PROTEIN"/>
    <property type="match status" value="1"/>
</dbReference>
<proteinExistence type="predicted"/>
<dbReference type="EMBL" id="KQ965739">
    <property type="protein sequence ID" value="KXS19227.1"/>
    <property type="molecule type" value="Genomic_DNA"/>
</dbReference>
<evidence type="ECO:0000313" key="1">
    <source>
        <dbReference type="EMBL" id="KXS19227.1"/>
    </source>
</evidence>
<protein>
    <submittedName>
        <fullName evidence="1">Uncharacterized protein</fullName>
    </submittedName>
</protein>
<keyword evidence="2" id="KW-1185">Reference proteome</keyword>
<reference evidence="1 2" key="1">
    <citation type="journal article" date="2015" name="Genome Biol. Evol.">
        <title>Phylogenomic analyses indicate that early fungi evolved digesting cell walls of algal ancestors of land plants.</title>
        <authorList>
            <person name="Chang Y."/>
            <person name="Wang S."/>
            <person name="Sekimoto S."/>
            <person name="Aerts A.L."/>
            <person name="Choi C."/>
            <person name="Clum A."/>
            <person name="LaButti K.M."/>
            <person name="Lindquist E.A."/>
            <person name="Yee Ngan C."/>
            <person name="Ohm R.A."/>
            <person name="Salamov A.A."/>
            <person name="Grigoriev I.V."/>
            <person name="Spatafora J.W."/>
            <person name="Berbee M.L."/>
        </authorList>
    </citation>
    <scope>NUCLEOTIDE SEQUENCE [LARGE SCALE GENOMIC DNA]</scope>
    <source>
        <strain evidence="1 2">JEL478</strain>
    </source>
</reference>
<name>A0A139AR50_GONPJ</name>
<evidence type="ECO:0000313" key="2">
    <source>
        <dbReference type="Proteomes" id="UP000070544"/>
    </source>
</evidence>
<organism evidence="1 2">
    <name type="scientific">Gonapodya prolifera (strain JEL478)</name>
    <name type="common">Monoblepharis prolifera</name>
    <dbReference type="NCBI Taxonomy" id="1344416"/>
    <lineage>
        <taxon>Eukaryota</taxon>
        <taxon>Fungi</taxon>
        <taxon>Fungi incertae sedis</taxon>
        <taxon>Chytridiomycota</taxon>
        <taxon>Chytridiomycota incertae sedis</taxon>
        <taxon>Monoblepharidomycetes</taxon>
        <taxon>Monoblepharidales</taxon>
        <taxon>Gonapodyaceae</taxon>
        <taxon>Gonapodya</taxon>
    </lineage>
</organism>